<feature type="region of interest" description="Disordered" evidence="1">
    <location>
        <begin position="145"/>
        <end position="175"/>
    </location>
</feature>
<evidence type="ECO:0000256" key="1">
    <source>
        <dbReference type="SAM" id="MobiDB-lite"/>
    </source>
</evidence>
<keyword evidence="3" id="KW-1185">Reference proteome</keyword>
<dbReference type="OrthoDB" id="6600758at2759"/>
<protein>
    <submittedName>
        <fullName evidence="2">Uncharacterized protein</fullName>
    </submittedName>
</protein>
<dbReference type="EMBL" id="KN831768">
    <property type="protein sequence ID" value="KIM48748.1"/>
    <property type="molecule type" value="Genomic_DNA"/>
</dbReference>
<feature type="compositionally biased region" description="Low complexity" evidence="1">
    <location>
        <begin position="284"/>
        <end position="299"/>
    </location>
</feature>
<feature type="region of interest" description="Disordered" evidence="1">
    <location>
        <begin position="270"/>
        <end position="313"/>
    </location>
</feature>
<dbReference type="HOGENOM" id="CLU_045028_0_0_1"/>
<reference evidence="2 3" key="1">
    <citation type="submission" date="2014-04" db="EMBL/GenBank/DDBJ databases">
        <authorList>
            <consortium name="DOE Joint Genome Institute"/>
            <person name="Kuo A."/>
            <person name="Gay G."/>
            <person name="Dore J."/>
            <person name="Kohler A."/>
            <person name="Nagy L.G."/>
            <person name="Floudas D."/>
            <person name="Copeland A."/>
            <person name="Barry K.W."/>
            <person name="Cichocki N."/>
            <person name="Veneault-Fourrey C."/>
            <person name="LaButti K."/>
            <person name="Lindquist E.A."/>
            <person name="Lipzen A."/>
            <person name="Lundell T."/>
            <person name="Morin E."/>
            <person name="Murat C."/>
            <person name="Sun H."/>
            <person name="Tunlid A."/>
            <person name="Henrissat B."/>
            <person name="Grigoriev I.V."/>
            <person name="Hibbett D.S."/>
            <person name="Martin F."/>
            <person name="Nordberg H.P."/>
            <person name="Cantor M.N."/>
            <person name="Hua S.X."/>
        </authorList>
    </citation>
    <scope>NUCLEOTIDE SEQUENCE [LARGE SCALE GENOMIC DNA]</scope>
    <source>
        <strain evidence="3">h7</strain>
    </source>
</reference>
<reference evidence="3" key="2">
    <citation type="submission" date="2015-01" db="EMBL/GenBank/DDBJ databases">
        <title>Evolutionary Origins and Diversification of the Mycorrhizal Mutualists.</title>
        <authorList>
            <consortium name="DOE Joint Genome Institute"/>
            <consortium name="Mycorrhizal Genomics Consortium"/>
            <person name="Kohler A."/>
            <person name="Kuo A."/>
            <person name="Nagy L.G."/>
            <person name="Floudas D."/>
            <person name="Copeland A."/>
            <person name="Barry K.W."/>
            <person name="Cichocki N."/>
            <person name="Veneault-Fourrey C."/>
            <person name="LaButti K."/>
            <person name="Lindquist E.A."/>
            <person name="Lipzen A."/>
            <person name="Lundell T."/>
            <person name="Morin E."/>
            <person name="Murat C."/>
            <person name="Riley R."/>
            <person name="Ohm R."/>
            <person name="Sun H."/>
            <person name="Tunlid A."/>
            <person name="Henrissat B."/>
            <person name="Grigoriev I.V."/>
            <person name="Hibbett D.S."/>
            <person name="Martin F."/>
        </authorList>
    </citation>
    <scope>NUCLEOTIDE SEQUENCE [LARGE SCALE GENOMIC DNA]</scope>
    <source>
        <strain evidence="3">h7</strain>
    </source>
</reference>
<sequence length="404" mass="44963">MPEAPSILNIHTPTSSFAIIHSLTQESLLDLYNKLSRKANTGYYGERVGPGWLKYEYNDAIWNLDDDSDYTIFVWRRQQQHPEDHSVHAEPEHPAVASTSRTLHFPPTPVLASSTTAPTPTLHLHSPTKPLPIPPAYLNPSYFTFQSSRAEPPPTRRSPVPSHASLGKRSKKGRSIFEQEDANDGVPDFKKQFENFHSLNGVRTVMGTIGPVQNVRMLLKSGYRHVYISRKFAIKHGFIPPDAAPGHYGYGGLVNIGSWPITLTPSSSQPNFVSGYQRPDAFRTSTSSPSSLHTPHSSPRIPSPTHKGRNGNAQSVRNANREQHHHPNGAQRRYSNEPKSVSVEVYLSEEPHFDVVLGRSFCEKRQIQTTSVDPTDVVCLDTGEKIECELVILKDGKGEIVTVT</sequence>
<organism evidence="2 3">
    <name type="scientific">Hebeloma cylindrosporum</name>
    <dbReference type="NCBI Taxonomy" id="76867"/>
    <lineage>
        <taxon>Eukaryota</taxon>
        <taxon>Fungi</taxon>
        <taxon>Dikarya</taxon>
        <taxon>Basidiomycota</taxon>
        <taxon>Agaricomycotina</taxon>
        <taxon>Agaricomycetes</taxon>
        <taxon>Agaricomycetidae</taxon>
        <taxon>Agaricales</taxon>
        <taxon>Agaricineae</taxon>
        <taxon>Hymenogastraceae</taxon>
        <taxon>Hebeloma</taxon>
    </lineage>
</organism>
<feature type="region of interest" description="Disordered" evidence="1">
    <location>
        <begin position="318"/>
        <end position="337"/>
    </location>
</feature>
<proteinExistence type="predicted"/>
<dbReference type="Proteomes" id="UP000053424">
    <property type="component" value="Unassembled WGS sequence"/>
</dbReference>
<evidence type="ECO:0000313" key="2">
    <source>
        <dbReference type="EMBL" id="KIM48748.1"/>
    </source>
</evidence>
<feature type="compositionally biased region" description="Basic and acidic residues" evidence="1">
    <location>
        <begin position="83"/>
        <end position="93"/>
    </location>
</feature>
<evidence type="ECO:0000313" key="3">
    <source>
        <dbReference type="Proteomes" id="UP000053424"/>
    </source>
</evidence>
<name>A0A0C2YG98_HEBCY</name>
<gene>
    <name evidence="2" type="ORF">M413DRAFT_437926</name>
</gene>
<accession>A0A0C2YG98</accession>
<dbReference type="AlphaFoldDB" id="A0A0C2YG98"/>
<feature type="region of interest" description="Disordered" evidence="1">
    <location>
        <begin position="83"/>
        <end position="130"/>
    </location>
</feature>